<evidence type="ECO:0000313" key="3">
    <source>
        <dbReference type="Proteomes" id="UP000737018"/>
    </source>
</evidence>
<feature type="compositionally biased region" description="Basic and acidic residues" evidence="1">
    <location>
        <begin position="63"/>
        <end position="75"/>
    </location>
</feature>
<feature type="compositionally biased region" description="Polar residues" evidence="1">
    <location>
        <begin position="31"/>
        <end position="50"/>
    </location>
</feature>
<sequence length="133" mass="15076">MFLSHLRRRCNPATNKSATQASKQQRVREPNVTTQSLEDQDHGASSSHVEPTNEAAHPSQTSHEAHANQHNEKLPIRKGKATTQSQLASQCEGVHRIQPASQVRHNEVTILECQRRQWLLQEPNQMKLLFSSK</sequence>
<feature type="compositionally biased region" description="Polar residues" evidence="1">
    <location>
        <begin position="12"/>
        <end position="24"/>
    </location>
</feature>
<name>A0A8J4R1K5_9ROSI</name>
<keyword evidence="3" id="KW-1185">Reference proteome</keyword>
<dbReference type="AlphaFoldDB" id="A0A8J4R1K5"/>
<feature type="region of interest" description="Disordered" evidence="1">
    <location>
        <begin position="1"/>
        <end position="85"/>
    </location>
</feature>
<evidence type="ECO:0000256" key="1">
    <source>
        <dbReference type="SAM" id="MobiDB-lite"/>
    </source>
</evidence>
<proteinExistence type="predicted"/>
<dbReference type="Proteomes" id="UP000737018">
    <property type="component" value="Unassembled WGS sequence"/>
</dbReference>
<gene>
    <name evidence="2" type="ORF">CMV_019230</name>
</gene>
<accession>A0A8J4R1K5</accession>
<protein>
    <submittedName>
        <fullName evidence="2">Uncharacterized protein</fullName>
    </submittedName>
</protein>
<comment type="caution">
    <text evidence="2">The sequence shown here is derived from an EMBL/GenBank/DDBJ whole genome shotgun (WGS) entry which is preliminary data.</text>
</comment>
<organism evidence="2 3">
    <name type="scientific">Castanea mollissima</name>
    <name type="common">Chinese chestnut</name>
    <dbReference type="NCBI Taxonomy" id="60419"/>
    <lineage>
        <taxon>Eukaryota</taxon>
        <taxon>Viridiplantae</taxon>
        <taxon>Streptophyta</taxon>
        <taxon>Embryophyta</taxon>
        <taxon>Tracheophyta</taxon>
        <taxon>Spermatophyta</taxon>
        <taxon>Magnoliopsida</taxon>
        <taxon>eudicotyledons</taxon>
        <taxon>Gunneridae</taxon>
        <taxon>Pentapetalae</taxon>
        <taxon>rosids</taxon>
        <taxon>fabids</taxon>
        <taxon>Fagales</taxon>
        <taxon>Fagaceae</taxon>
        <taxon>Castanea</taxon>
    </lineage>
</organism>
<feature type="compositionally biased region" description="Basic residues" evidence="1">
    <location>
        <begin position="1"/>
        <end position="10"/>
    </location>
</feature>
<reference evidence="2" key="1">
    <citation type="submission" date="2020-03" db="EMBL/GenBank/DDBJ databases">
        <title>Castanea mollissima Vanexum genome sequencing.</title>
        <authorList>
            <person name="Staton M."/>
        </authorList>
    </citation>
    <scope>NUCLEOTIDE SEQUENCE</scope>
    <source>
        <tissue evidence="2">Leaf</tissue>
    </source>
</reference>
<evidence type="ECO:0000313" key="2">
    <source>
        <dbReference type="EMBL" id="KAF3955562.1"/>
    </source>
</evidence>
<dbReference type="EMBL" id="JRKL02003338">
    <property type="protein sequence ID" value="KAF3955562.1"/>
    <property type="molecule type" value="Genomic_DNA"/>
</dbReference>